<name>X1MU35_9ZZZZ</name>
<proteinExistence type="predicted"/>
<comment type="caution">
    <text evidence="1">The sequence shown here is derived from an EMBL/GenBank/DDBJ whole genome shotgun (WGS) entry which is preliminary data.</text>
</comment>
<reference evidence="1" key="1">
    <citation type="journal article" date="2014" name="Front. Microbiol.">
        <title>High frequency of phylogenetically diverse reductive dehalogenase-homologous genes in deep subseafloor sedimentary metagenomes.</title>
        <authorList>
            <person name="Kawai M."/>
            <person name="Futagami T."/>
            <person name="Toyoda A."/>
            <person name="Takaki Y."/>
            <person name="Nishi S."/>
            <person name="Hori S."/>
            <person name="Arai W."/>
            <person name="Tsubouchi T."/>
            <person name="Morono Y."/>
            <person name="Uchiyama I."/>
            <person name="Ito T."/>
            <person name="Fujiyama A."/>
            <person name="Inagaki F."/>
            <person name="Takami H."/>
        </authorList>
    </citation>
    <scope>NUCLEOTIDE SEQUENCE</scope>
    <source>
        <strain evidence="1">Expedition CK06-06</strain>
    </source>
</reference>
<protein>
    <submittedName>
        <fullName evidence="1">Uncharacterized protein</fullName>
    </submittedName>
</protein>
<sequence length="78" mass="9099">MRIHYLLDFTEGDHINIRICAVHGYEIDPIDIDCKYIHTAIVSGTEDGEIITFWKWTEEGRTKIGERKVKAHSVRKQT</sequence>
<evidence type="ECO:0000313" key="1">
    <source>
        <dbReference type="EMBL" id="GAI18225.1"/>
    </source>
</evidence>
<dbReference type="EMBL" id="BARV01007012">
    <property type="protein sequence ID" value="GAI18225.1"/>
    <property type="molecule type" value="Genomic_DNA"/>
</dbReference>
<gene>
    <name evidence="1" type="ORF">S06H3_14345</name>
</gene>
<organism evidence="1">
    <name type="scientific">marine sediment metagenome</name>
    <dbReference type="NCBI Taxonomy" id="412755"/>
    <lineage>
        <taxon>unclassified sequences</taxon>
        <taxon>metagenomes</taxon>
        <taxon>ecological metagenomes</taxon>
    </lineage>
</organism>
<accession>X1MU35</accession>
<dbReference type="AlphaFoldDB" id="X1MU35"/>